<protein>
    <submittedName>
        <fullName evidence="1">Uncharacterized protein</fullName>
    </submittedName>
</protein>
<dbReference type="Proteomes" id="UP000836387">
    <property type="component" value="Unassembled WGS sequence"/>
</dbReference>
<evidence type="ECO:0000313" key="2">
    <source>
        <dbReference type="Proteomes" id="UP000836387"/>
    </source>
</evidence>
<accession>A0ACA9UJM5</accession>
<reference evidence="1" key="1">
    <citation type="submission" date="2020-04" db="EMBL/GenBank/DDBJ databases">
        <authorList>
            <person name="Broberg M."/>
        </authorList>
    </citation>
    <scope>NUCLEOTIDE SEQUENCE</scope>
</reference>
<dbReference type="EMBL" id="CADEHS020000526">
    <property type="protein sequence ID" value="CAG9953435.1"/>
    <property type="molecule type" value="Genomic_DNA"/>
</dbReference>
<evidence type="ECO:0000313" key="1">
    <source>
        <dbReference type="EMBL" id="CAG9953435.1"/>
    </source>
</evidence>
<proteinExistence type="predicted"/>
<organism evidence="1 2">
    <name type="scientific">Clonostachys rosea f. rosea IK726</name>
    <dbReference type="NCBI Taxonomy" id="1349383"/>
    <lineage>
        <taxon>Eukaryota</taxon>
        <taxon>Fungi</taxon>
        <taxon>Dikarya</taxon>
        <taxon>Ascomycota</taxon>
        <taxon>Pezizomycotina</taxon>
        <taxon>Sordariomycetes</taxon>
        <taxon>Hypocreomycetidae</taxon>
        <taxon>Hypocreales</taxon>
        <taxon>Bionectriaceae</taxon>
        <taxon>Clonostachys</taxon>
    </lineage>
</organism>
<comment type="caution">
    <text evidence="1">The sequence shown here is derived from an EMBL/GenBank/DDBJ whole genome shotgun (WGS) entry which is preliminary data.</text>
</comment>
<name>A0ACA9UJM5_BIOOC</name>
<reference evidence="1" key="2">
    <citation type="submission" date="2021-10" db="EMBL/GenBank/DDBJ databases">
        <authorList>
            <person name="Piombo E."/>
        </authorList>
    </citation>
    <scope>NUCLEOTIDE SEQUENCE</scope>
</reference>
<keyword evidence="2" id="KW-1185">Reference proteome</keyword>
<gene>
    <name evidence="1" type="ORF">CRV2_00018936</name>
</gene>
<sequence>MNRSKRHPITHANFLELLSTQLKRTLDFGITSLDITGARGALFKITLLAYGYTFIGKESTRTYVPVFLGAIDLRALGRTYYYALRVDVVHLSFMSWGGVGLRDIDATCLDEASVTGMAIRSMKAIHQEGVVHMDARRENMLLNPETRGAMIIDFERSRLLSPPRRQLAALQPNKRRRIQDTSGKIKAVSRPRSVKSQPEPGFLHDLAGVKGVFM</sequence>